<comment type="catalytic activity">
    <reaction evidence="1">
        <text>4-hydroxy-4-methyl-2-oxoglutarate = 2 pyruvate</text>
        <dbReference type="Rhea" id="RHEA:22748"/>
        <dbReference type="ChEBI" id="CHEBI:15361"/>
        <dbReference type="ChEBI" id="CHEBI:58276"/>
        <dbReference type="EC" id="4.1.3.17"/>
    </reaction>
</comment>
<evidence type="ECO:0000256" key="7">
    <source>
        <dbReference type="ARBA" id="ARBA00016549"/>
    </source>
</evidence>
<evidence type="ECO:0000256" key="11">
    <source>
        <dbReference type="ARBA" id="ARBA00032305"/>
    </source>
</evidence>
<feature type="binding site" evidence="13">
    <location>
        <position position="121"/>
    </location>
    <ligand>
        <name>substrate</name>
    </ligand>
</feature>
<comment type="function">
    <text evidence="8">Catalyzes the aldol cleavage of 4-hydroxy-4-methyl-2-oxoglutarate (HMG) into 2 molecules of pyruvate. Also contains a secondary oxaloacetate (OAA) decarboxylase activity due to the common pyruvate enolate transition state formed following C-C bond cleavage in the retro-aldol and decarboxylation reactions.</text>
</comment>
<dbReference type="PANTHER" id="PTHR33254:SF4">
    <property type="entry name" value="4-HYDROXY-4-METHYL-2-OXOGLUTARATE ALDOLASE 3-RELATED"/>
    <property type="match status" value="1"/>
</dbReference>
<evidence type="ECO:0000256" key="8">
    <source>
        <dbReference type="ARBA" id="ARBA00025046"/>
    </source>
</evidence>
<dbReference type="SUPFAM" id="SSF89562">
    <property type="entry name" value="RraA-like"/>
    <property type="match status" value="1"/>
</dbReference>
<feature type="binding site" evidence="13">
    <location>
        <position position="122"/>
    </location>
    <ligand>
        <name>Mg(2+)</name>
        <dbReference type="ChEBI" id="CHEBI:18420"/>
    </ligand>
</feature>
<dbReference type="EC" id="4.1.1.112" evidence="6"/>
<evidence type="ECO:0000313" key="16">
    <source>
        <dbReference type="Proteomes" id="UP000184452"/>
    </source>
</evidence>
<evidence type="ECO:0000256" key="10">
    <source>
        <dbReference type="ARBA" id="ARBA00030169"/>
    </source>
</evidence>
<evidence type="ECO:0000256" key="4">
    <source>
        <dbReference type="ARBA" id="ARBA00011233"/>
    </source>
</evidence>
<proteinExistence type="inferred from homology"/>
<evidence type="ECO:0000256" key="6">
    <source>
        <dbReference type="ARBA" id="ARBA00012947"/>
    </source>
</evidence>
<gene>
    <name evidence="15" type="ORF">SAMN05421803_10473</name>
</gene>
<dbReference type="GO" id="GO:0047443">
    <property type="term" value="F:4-hydroxy-4-methyl-2-oxoglutarate aldolase activity"/>
    <property type="evidence" value="ECO:0007669"/>
    <property type="project" value="UniProtKB-EC"/>
</dbReference>
<evidence type="ECO:0000256" key="12">
    <source>
        <dbReference type="ARBA" id="ARBA00047973"/>
    </source>
</evidence>
<dbReference type="GO" id="GO:0008948">
    <property type="term" value="F:oxaloacetate decarboxylase activity"/>
    <property type="evidence" value="ECO:0007669"/>
    <property type="project" value="UniProtKB-EC"/>
</dbReference>
<comment type="similarity">
    <text evidence="3">Belongs to the class II aldolase/RraA-like family.</text>
</comment>
<reference evidence="15 16" key="1">
    <citation type="submission" date="2016-11" db="EMBL/GenBank/DDBJ databases">
        <authorList>
            <person name="Jaros S."/>
            <person name="Januszkiewicz K."/>
            <person name="Wedrychowicz H."/>
        </authorList>
    </citation>
    <scope>NUCLEOTIDE SEQUENCE [LARGE SCALE GENOMIC DNA]</scope>
    <source>
        <strain evidence="15 16">CGMCC 4.5723</strain>
    </source>
</reference>
<dbReference type="Gene3D" id="3.50.30.40">
    <property type="entry name" value="Ribonuclease E inhibitor RraA/RraA-like"/>
    <property type="match status" value="1"/>
</dbReference>
<feature type="region of interest" description="Disordered" evidence="14">
    <location>
        <begin position="222"/>
        <end position="279"/>
    </location>
</feature>
<protein>
    <recommendedName>
        <fullName evidence="7">Putative 4-hydroxy-4-methyl-2-oxoglutarate aldolase</fullName>
        <ecNumber evidence="6">4.1.1.112</ecNumber>
        <ecNumber evidence="5">4.1.3.17</ecNumber>
    </recommendedName>
    <alternativeName>
        <fullName evidence="11">Oxaloacetate decarboxylase</fullName>
    </alternativeName>
    <alternativeName>
        <fullName evidence="9">Regulator of ribonuclease activity homolog</fullName>
    </alternativeName>
    <alternativeName>
        <fullName evidence="10">RraA-like protein</fullName>
    </alternativeName>
</protein>
<dbReference type="AlphaFoldDB" id="A0A1M6H841"/>
<organism evidence="15 16">
    <name type="scientific">Nocardiopsis flavescens</name>
    <dbReference type="NCBI Taxonomy" id="758803"/>
    <lineage>
        <taxon>Bacteria</taxon>
        <taxon>Bacillati</taxon>
        <taxon>Actinomycetota</taxon>
        <taxon>Actinomycetes</taxon>
        <taxon>Streptosporangiales</taxon>
        <taxon>Nocardiopsidaceae</taxon>
        <taxon>Nocardiopsis</taxon>
    </lineage>
</organism>
<evidence type="ECO:0000256" key="9">
    <source>
        <dbReference type="ARBA" id="ARBA00029596"/>
    </source>
</evidence>
<dbReference type="CDD" id="cd16841">
    <property type="entry name" value="RraA_family"/>
    <property type="match status" value="1"/>
</dbReference>
<dbReference type="InterPro" id="IPR036704">
    <property type="entry name" value="RraA/RraA-like_sf"/>
</dbReference>
<dbReference type="EC" id="4.1.3.17" evidence="5"/>
<evidence type="ECO:0000256" key="14">
    <source>
        <dbReference type="SAM" id="MobiDB-lite"/>
    </source>
</evidence>
<dbReference type="PANTHER" id="PTHR33254">
    <property type="entry name" value="4-HYDROXY-4-METHYL-2-OXOGLUTARATE ALDOLASE 3-RELATED"/>
    <property type="match status" value="1"/>
</dbReference>
<keyword evidence="13" id="KW-0460">Magnesium</keyword>
<accession>A0A1M6H841</accession>
<dbReference type="STRING" id="758803.SAMN05421803_10473"/>
<dbReference type="InterPro" id="IPR005493">
    <property type="entry name" value="RraA/RraA-like"/>
</dbReference>
<dbReference type="Proteomes" id="UP000184452">
    <property type="component" value="Unassembled WGS sequence"/>
</dbReference>
<evidence type="ECO:0000256" key="5">
    <source>
        <dbReference type="ARBA" id="ARBA00012213"/>
    </source>
</evidence>
<evidence type="ECO:0000313" key="15">
    <source>
        <dbReference type="EMBL" id="SHJ18345.1"/>
    </source>
</evidence>
<evidence type="ECO:0000256" key="1">
    <source>
        <dbReference type="ARBA" id="ARBA00001342"/>
    </source>
</evidence>
<keyword evidence="13" id="KW-0479">Metal-binding</keyword>
<dbReference type="EMBL" id="FQZK01000004">
    <property type="protein sequence ID" value="SHJ18345.1"/>
    <property type="molecule type" value="Genomic_DNA"/>
</dbReference>
<dbReference type="Pfam" id="PF03737">
    <property type="entry name" value="RraA-like"/>
    <property type="match status" value="1"/>
</dbReference>
<comment type="cofactor">
    <cofactor evidence="13">
        <name>Mg(2+)</name>
        <dbReference type="ChEBI" id="CHEBI:18420"/>
    </cofactor>
</comment>
<evidence type="ECO:0000256" key="3">
    <source>
        <dbReference type="ARBA" id="ARBA00008621"/>
    </source>
</evidence>
<evidence type="ECO:0000256" key="2">
    <source>
        <dbReference type="ARBA" id="ARBA00001968"/>
    </source>
</evidence>
<comment type="subunit">
    <text evidence="4">Homotrimer.</text>
</comment>
<keyword evidence="16" id="KW-1185">Reference proteome</keyword>
<comment type="cofactor">
    <cofactor evidence="2">
        <name>a divalent metal cation</name>
        <dbReference type="ChEBI" id="CHEBI:60240"/>
    </cofactor>
</comment>
<comment type="catalytic activity">
    <reaction evidence="12">
        <text>oxaloacetate + H(+) = pyruvate + CO2</text>
        <dbReference type="Rhea" id="RHEA:15641"/>
        <dbReference type="ChEBI" id="CHEBI:15361"/>
        <dbReference type="ChEBI" id="CHEBI:15378"/>
        <dbReference type="ChEBI" id="CHEBI:16452"/>
        <dbReference type="ChEBI" id="CHEBI:16526"/>
        <dbReference type="EC" id="4.1.1.112"/>
    </reaction>
</comment>
<evidence type="ECO:0000256" key="13">
    <source>
        <dbReference type="PIRSR" id="PIRSR605493-1"/>
    </source>
</evidence>
<name>A0A1M6H841_9ACTN</name>
<sequence length="279" mass="28641">MEGAGPSRPHRARVEWEVDVALADTLTAVGTVALARCGGRPFGTHLFSVWPGASFAATAFPVRCAPGDNLALHVAVAQAPPGSALVVDVSGESEYGYVDEILAVAARARGLGGIVLDGCVRDVAAIARCGLPVFGTGVAVREARPEAGGSVGDQVTMTAVGPVPLAVRRGDWIAADDDGVVCLPRGQVSAIITETMDSITREQEIIDAVCAGESTLDLLGLDPSRVSGWEGGPDGRTRRAGARPRSLGSLREAPGRGGAGDQGRSRLSPRPAVGDSYRD</sequence>
<dbReference type="GO" id="GO:0046872">
    <property type="term" value="F:metal ion binding"/>
    <property type="evidence" value="ECO:0007669"/>
    <property type="project" value="UniProtKB-KW"/>
</dbReference>